<comment type="caution">
    <text evidence="1">The sequence shown here is derived from an EMBL/GenBank/DDBJ whole genome shotgun (WGS) entry which is preliminary data.</text>
</comment>
<evidence type="ECO:0000313" key="3">
    <source>
        <dbReference type="Proteomes" id="UP001190825"/>
    </source>
</evidence>
<dbReference type="EMBL" id="NBUC01000110">
    <property type="protein sequence ID" value="PLT99627.1"/>
    <property type="molecule type" value="Genomic_DNA"/>
</dbReference>
<evidence type="ECO:0000313" key="2">
    <source>
        <dbReference type="EMBL" id="PLT99627.1"/>
    </source>
</evidence>
<dbReference type="InterPro" id="IPR021791">
    <property type="entry name" value="Phage_TAC_11"/>
</dbReference>
<dbReference type="EMBL" id="WISB01000125">
    <property type="protein sequence ID" value="MQW72011.1"/>
    <property type="molecule type" value="Genomic_DNA"/>
</dbReference>
<organism evidence="1">
    <name type="scientific">Sinorhizobium medicae</name>
    <dbReference type="NCBI Taxonomy" id="110321"/>
    <lineage>
        <taxon>Bacteria</taxon>
        <taxon>Pseudomonadati</taxon>
        <taxon>Pseudomonadota</taxon>
        <taxon>Alphaproteobacteria</taxon>
        <taxon>Hyphomicrobiales</taxon>
        <taxon>Rhizobiaceae</taxon>
        <taxon>Sinorhizobium/Ensifer group</taxon>
        <taxon>Sinorhizobium</taxon>
    </lineage>
</organism>
<dbReference type="Pfam" id="PF11836">
    <property type="entry name" value="Phage_TAC_11"/>
    <property type="match status" value="1"/>
</dbReference>
<dbReference type="RefSeq" id="WP_018208004.1">
    <property type="nucleotide sequence ID" value="NZ_NBUC01000110.1"/>
</dbReference>
<gene>
    <name evidence="2" type="ORF">BMJ33_22165</name>
    <name evidence="1" type="ORF">GHJ91_23350</name>
</gene>
<accession>A0A6G1WQL8</accession>
<keyword evidence="3" id="KW-1185">Reference proteome</keyword>
<evidence type="ECO:0000313" key="1">
    <source>
        <dbReference type="EMBL" id="MQW72011.1"/>
    </source>
</evidence>
<evidence type="ECO:0008006" key="4">
    <source>
        <dbReference type="Google" id="ProtNLM"/>
    </source>
</evidence>
<reference evidence="2" key="2">
    <citation type="submission" date="2017-04" db="EMBL/GenBank/DDBJ databases">
        <authorList>
            <person name="Porter S."/>
            <person name="Friesen M.L."/>
            <person name="Faber-Hammond J."/>
        </authorList>
    </citation>
    <scope>NUCLEOTIDE SEQUENCE</scope>
    <source>
        <strain evidence="2">Str16</strain>
    </source>
</reference>
<reference evidence="1" key="1">
    <citation type="journal article" date="2013" name="Genome Biol.">
        <title>Comparative genomics of the core and accessory genomes of 48 Sinorhizobium strains comprising five genospecies.</title>
        <authorList>
            <person name="Sugawara M."/>
            <person name="Epstein B."/>
            <person name="Badgley B.D."/>
            <person name="Unno T."/>
            <person name="Xu L."/>
            <person name="Reese J."/>
            <person name="Gyaneshwar P."/>
            <person name="Denny R."/>
            <person name="Mudge J."/>
            <person name="Bharti A.K."/>
            <person name="Farmer A.D."/>
            <person name="May G.D."/>
            <person name="Woodward J.E."/>
            <person name="Medigue C."/>
            <person name="Vallenet D."/>
            <person name="Lajus A."/>
            <person name="Rouy Z."/>
            <person name="Martinez-Vaz B."/>
            <person name="Tiffin P."/>
            <person name="Young N.D."/>
            <person name="Sadowsky M.J."/>
        </authorList>
    </citation>
    <scope>NUCLEOTIDE SEQUENCE</scope>
    <source>
        <strain evidence="1">M1</strain>
    </source>
</reference>
<dbReference type="AlphaFoldDB" id="A0A6G1WQL8"/>
<reference evidence="2 3" key="3">
    <citation type="journal article" date="2018" name="FEMS Microbiol. Ecol.">
        <title>Co-invading symbiotic mutualists of Medicago polymorpha retain high ancestral diversity and contain diverse accessory genomes.</title>
        <authorList>
            <person name="Porter S.S."/>
            <person name="Faber-Hammond J.J."/>
            <person name="Friesen M.L."/>
        </authorList>
    </citation>
    <scope>NUCLEOTIDE SEQUENCE [LARGE SCALE GENOMIC DNA]</scope>
    <source>
        <strain evidence="2 3">Str16</strain>
    </source>
</reference>
<proteinExistence type="predicted"/>
<sequence>MANPHRGSVAFNVGDRAYTLSFSINAICELEELLGQPVPQIAATLNKPEEIRMTTVRALIWAALRDYHEEVDLKEAGAIASEAGMPAVMEAIGRAFQLAFPEAADNANPRKAPARKPGRAA</sequence>
<name>A0A6G1WQL8_9HYPH</name>
<protein>
    <recommendedName>
        <fullName evidence="4">Gene transfer agent family protein</fullName>
    </recommendedName>
</protein>
<dbReference type="Proteomes" id="UP001190825">
    <property type="component" value="Unassembled WGS sequence"/>
</dbReference>